<evidence type="ECO:0000313" key="4">
    <source>
        <dbReference type="Proteomes" id="UP000250266"/>
    </source>
</evidence>
<feature type="region of interest" description="Disordered" evidence="1">
    <location>
        <begin position="1"/>
        <end position="51"/>
    </location>
</feature>
<feature type="domain" description="C2H2-type" evidence="2">
    <location>
        <begin position="147"/>
        <end position="168"/>
    </location>
</feature>
<dbReference type="AlphaFoldDB" id="A0A8E2E5A2"/>
<feature type="compositionally biased region" description="Polar residues" evidence="1">
    <location>
        <begin position="410"/>
        <end position="430"/>
    </location>
</feature>
<feature type="region of interest" description="Disordered" evidence="1">
    <location>
        <begin position="383"/>
        <end position="430"/>
    </location>
</feature>
<feature type="region of interest" description="Disordered" evidence="1">
    <location>
        <begin position="485"/>
        <end position="556"/>
    </location>
</feature>
<dbReference type="OrthoDB" id="654211at2759"/>
<dbReference type="SMART" id="SM00355">
    <property type="entry name" value="ZnF_C2H2"/>
    <property type="match status" value="3"/>
</dbReference>
<evidence type="ECO:0000256" key="1">
    <source>
        <dbReference type="SAM" id="MobiDB-lite"/>
    </source>
</evidence>
<protein>
    <recommendedName>
        <fullName evidence="2">C2H2-type domain-containing protein</fullName>
    </recommendedName>
</protein>
<evidence type="ECO:0000313" key="3">
    <source>
        <dbReference type="EMBL" id="OCK77665.1"/>
    </source>
</evidence>
<gene>
    <name evidence="3" type="ORF">K432DRAFT_395403</name>
</gene>
<proteinExistence type="predicted"/>
<feature type="domain" description="C2H2-type" evidence="2">
    <location>
        <begin position="176"/>
        <end position="197"/>
    </location>
</feature>
<organism evidence="3 4">
    <name type="scientific">Lepidopterella palustris CBS 459.81</name>
    <dbReference type="NCBI Taxonomy" id="1314670"/>
    <lineage>
        <taxon>Eukaryota</taxon>
        <taxon>Fungi</taxon>
        <taxon>Dikarya</taxon>
        <taxon>Ascomycota</taxon>
        <taxon>Pezizomycotina</taxon>
        <taxon>Dothideomycetes</taxon>
        <taxon>Pleosporomycetidae</taxon>
        <taxon>Mytilinidiales</taxon>
        <taxon>Argynnaceae</taxon>
        <taxon>Lepidopterella</taxon>
    </lineage>
</organism>
<dbReference type="Proteomes" id="UP000250266">
    <property type="component" value="Unassembled WGS sequence"/>
</dbReference>
<dbReference type="PROSITE" id="PS00028">
    <property type="entry name" value="ZINC_FINGER_C2H2_1"/>
    <property type="match status" value="2"/>
</dbReference>
<evidence type="ECO:0000259" key="2">
    <source>
        <dbReference type="PROSITE" id="PS00028"/>
    </source>
</evidence>
<feature type="compositionally biased region" description="Low complexity" evidence="1">
    <location>
        <begin position="383"/>
        <end position="397"/>
    </location>
</feature>
<accession>A0A8E2E5A2</accession>
<feature type="compositionally biased region" description="Polar residues" evidence="1">
    <location>
        <begin position="497"/>
        <end position="508"/>
    </location>
</feature>
<name>A0A8E2E5A2_9PEZI</name>
<dbReference type="EMBL" id="KV745109">
    <property type="protein sequence ID" value="OCK77665.1"/>
    <property type="molecule type" value="Genomic_DNA"/>
</dbReference>
<sequence>MNMEPDHSQIFPLPPSQPLHGTKRPRRVHQSSTPLAEGECASPSPLLPGQTQVTPEVLDHIYGLKHLDDQQIFDLLRAARYRDRSSVSTFDSRASSYLSAPSRVPSVFSDPRDSVASTDTCYTSFSASSRFSQAPTLASAPPKNFECTFCDTSLKSKSYWKSHEEEFHEQARKWKCPDCEQWFNAGKRFREHHYKRHACENCKQSKENGHGNTRKASPCVKKVEQIMHRKNAWGCGFCAKLLTSWEERCEHIAMHFEEGKSKSEWEFTNVILGLLQQPDVSLAWNRLVSKQHGELRQNWPQFAWDSKKSHRLRFSLEEQWNTRVFNVDKLIEEVYKLGVPPPASPAVQKIEMAEVDVKGTPGPITTDLSMRMSMDIDPVKASRAMSSHIASSQSGSSQTVHEPQWAIPSQPASKSAGTDHGMSSSNFMDDAFSQSLPNDFHTGPLFNDICFNAHDIETFDHIGAYMDYTANHVEHPTQFGPNIGFPKSDPPSCFAAPSQSPPLSNSHQFKPRLVSIPSRRDLSQDKALPPPPMKDQGFTQFGTRRRPDIPSQNGLG</sequence>
<dbReference type="InterPro" id="IPR013087">
    <property type="entry name" value="Znf_C2H2_type"/>
</dbReference>
<dbReference type="Gene3D" id="3.30.160.60">
    <property type="entry name" value="Classic Zinc Finger"/>
    <property type="match status" value="1"/>
</dbReference>
<keyword evidence="4" id="KW-1185">Reference proteome</keyword>
<reference evidence="3 4" key="1">
    <citation type="journal article" date="2016" name="Nat. Commun.">
        <title>Ectomycorrhizal ecology is imprinted in the genome of the dominant symbiotic fungus Cenococcum geophilum.</title>
        <authorList>
            <consortium name="DOE Joint Genome Institute"/>
            <person name="Peter M."/>
            <person name="Kohler A."/>
            <person name="Ohm R.A."/>
            <person name="Kuo A."/>
            <person name="Krutzmann J."/>
            <person name="Morin E."/>
            <person name="Arend M."/>
            <person name="Barry K.W."/>
            <person name="Binder M."/>
            <person name="Choi C."/>
            <person name="Clum A."/>
            <person name="Copeland A."/>
            <person name="Grisel N."/>
            <person name="Haridas S."/>
            <person name="Kipfer T."/>
            <person name="LaButti K."/>
            <person name="Lindquist E."/>
            <person name="Lipzen A."/>
            <person name="Maire R."/>
            <person name="Meier B."/>
            <person name="Mihaltcheva S."/>
            <person name="Molinier V."/>
            <person name="Murat C."/>
            <person name="Poggeler S."/>
            <person name="Quandt C.A."/>
            <person name="Sperisen C."/>
            <person name="Tritt A."/>
            <person name="Tisserant E."/>
            <person name="Crous P.W."/>
            <person name="Henrissat B."/>
            <person name="Nehls U."/>
            <person name="Egli S."/>
            <person name="Spatafora J.W."/>
            <person name="Grigoriev I.V."/>
            <person name="Martin F.M."/>
        </authorList>
    </citation>
    <scope>NUCLEOTIDE SEQUENCE [LARGE SCALE GENOMIC DNA]</scope>
    <source>
        <strain evidence="3 4">CBS 459.81</strain>
    </source>
</reference>